<name>A0A1F6M7H2_9BACT</name>
<dbReference type="InterPro" id="IPR008279">
    <property type="entry name" value="PEP-util_enz_mobile_dom"/>
</dbReference>
<comment type="similarity">
    <text evidence="1">Belongs to the PEP-utilizing enzyme family.</text>
</comment>
<dbReference type="Pfam" id="PF00391">
    <property type="entry name" value="PEP-utilizers"/>
    <property type="match status" value="1"/>
</dbReference>
<gene>
    <name evidence="5" type="ORF">A3J66_03685</name>
</gene>
<dbReference type="InterPro" id="IPR006319">
    <property type="entry name" value="PEP_synth"/>
</dbReference>
<evidence type="ECO:0000256" key="2">
    <source>
        <dbReference type="ARBA" id="ARBA00022741"/>
    </source>
</evidence>
<accession>A0A1F6M7H2</accession>
<sequence>MDITQLYKNQVDLSAWFEATGYADIEKFRKEDNDKRERLAILHDFIGIPFDKQTRFDAEDIASASPEFTQFLAENGTKLCALRLVPKNPKLPKLRMRGKTVRDVLTWYQEQHIDPKDYWADFVPHSDITQWSTIFVVNDKGIFGEVIAGGHHQLTQGFYEDQPPHLFSFDFTTLRVDDENPEVRTHLEEVISWLRVENSELRAKLTQSLQTEFHGEYLKGYFETVFSEAYGLWFIDYNRILGDLLDLPALFPLTHTPSESILHGVIASVGETKGYVRIVDSNTATINSNEIMVCQMTTPAHLPLMKQAAGIITDCGGLLSHAAIVSRELRKPCVVATGCATSALKNGDYILLDATHGTVTRSKSKAEESAET</sequence>
<evidence type="ECO:0000256" key="1">
    <source>
        <dbReference type="ARBA" id="ARBA00007837"/>
    </source>
</evidence>
<dbReference type="GO" id="GO:0008986">
    <property type="term" value="F:pyruvate, water dikinase activity"/>
    <property type="evidence" value="ECO:0007669"/>
    <property type="project" value="InterPro"/>
</dbReference>
<dbReference type="InterPro" id="IPR036637">
    <property type="entry name" value="Phosphohistidine_dom_sf"/>
</dbReference>
<dbReference type="AlphaFoldDB" id="A0A1F6M7H2"/>
<proteinExistence type="inferred from homology"/>
<evidence type="ECO:0000259" key="4">
    <source>
        <dbReference type="Pfam" id="PF00391"/>
    </source>
</evidence>
<dbReference type="Proteomes" id="UP000176282">
    <property type="component" value="Unassembled WGS sequence"/>
</dbReference>
<evidence type="ECO:0000313" key="6">
    <source>
        <dbReference type="Proteomes" id="UP000176282"/>
    </source>
</evidence>
<protein>
    <recommendedName>
        <fullName evidence="4">PEP-utilising enzyme mobile domain-containing protein</fullName>
    </recommendedName>
</protein>
<dbReference type="PANTHER" id="PTHR43030">
    <property type="entry name" value="PHOSPHOENOLPYRUVATE SYNTHASE"/>
    <property type="match status" value="1"/>
</dbReference>
<dbReference type="GO" id="GO:0005524">
    <property type="term" value="F:ATP binding"/>
    <property type="evidence" value="ECO:0007669"/>
    <property type="project" value="UniProtKB-KW"/>
</dbReference>
<reference evidence="5 6" key="1">
    <citation type="journal article" date="2016" name="Nat. Commun.">
        <title>Thousands of microbial genomes shed light on interconnected biogeochemical processes in an aquifer system.</title>
        <authorList>
            <person name="Anantharaman K."/>
            <person name="Brown C.T."/>
            <person name="Hug L.A."/>
            <person name="Sharon I."/>
            <person name="Castelle C.J."/>
            <person name="Probst A.J."/>
            <person name="Thomas B.C."/>
            <person name="Singh A."/>
            <person name="Wilkins M.J."/>
            <person name="Karaoz U."/>
            <person name="Brodie E.L."/>
            <person name="Williams K.H."/>
            <person name="Hubbard S.S."/>
            <person name="Banfield J.F."/>
        </authorList>
    </citation>
    <scope>NUCLEOTIDE SEQUENCE [LARGE SCALE GENOMIC DNA]</scope>
</reference>
<comment type="caution">
    <text evidence="5">The sequence shown here is derived from an EMBL/GenBank/DDBJ whole genome shotgun (WGS) entry which is preliminary data.</text>
</comment>
<dbReference type="SUPFAM" id="SSF52009">
    <property type="entry name" value="Phosphohistidine domain"/>
    <property type="match status" value="1"/>
</dbReference>
<dbReference type="Gene3D" id="3.50.30.10">
    <property type="entry name" value="Phosphohistidine domain"/>
    <property type="match status" value="1"/>
</dbReference>
<dbReference type="EMBL" id="MFQB01000031">
    <property type="protein sequence ID" value="OGH67503.1"/>
    <property type="molecule type" value="Genomic_DNA"/>
</dbReference>
<keyword evidence="3" id="KW-0067">ATP-binding</keyword>
<dbReference type="STRING" id="1798680.A3J66_03685"/>
<keyword evidence="2" id="KW-0547">Nucleotide-binding</keyword>
<evidence type="ECO:0000313" key="5">
    <source>
        <dbReference type="EMBL" id="OGH67503.1"/>
    </source>
</evidence>
<evidence type="ECO:0000256" key="3">
    <source>
        <dbReference type="ARBA" id="ARBA00022840"/>
    </source>
</evidence>
<organism evidence="5 6">
    <name type="scientific">Candidatus Magasanikbacteria bacterium RIFCSPHIGHO2_02_FULL_47_14</name>
    <dbReference type="NCBI Taxonomy" id="1798680"/>
    <lineage>
        <taxon>Bacteria</taxon>
        <taxon>Candidatus Magasanikiibacteriota</taxon>
    </lineage>
</organism>
<feature type="domain" description="PEP-utilising enzyme mobile" evidence="4">
    <location>
        <begin position="287"/>
        <end position="357"/>
    </location>
</feature>
<dbReference type="PANTHER" id="PTHR43030:SF1">
    <property type="entry name" value="PHOSPHOENOLPYRUVATE SYNTHASE"/>
    <property type="match status" value="1"/>
</dbReference>